<dbReference type="GO" id="GO:0046677">
    <property type="term" value="P:response to antibiotic"/>
    <property type="evidence" value="ECO:0007669"/>
    <property type="project" value="UniProtKB-KW"/>
</dbReference>
<dbReference type="EMBL" id="CP073249">
    <property type="protein sequence ID" value="QUF03525.1"/>
    <property type="molecule type" value="Genomic_DNA"/>
</dbReference>
<dbReference type="PROSITE" id="PS50893">
    <property type="entry name" value="ABC_TRANSPORTER_2"/>
    <property type="match status" value="1"/>
</dbReference>
<dbReference type="InterPro" id="IPR003593">
    <property type="entry name" value="AAA+_ATPase"/>
</dbReference>
<dbReference type="PANTHER" id="PTHR42711:SF16">
    <property type="entry name" value="ABC TRANSPORTER ATP-BINDING PROTEIN"/>
    <property type="match status" value="1"/>
</dbReference>
<keyword evidence="8" id="KW-0046">Antibiotic resistance</keyword>
<dbReference type="SMART" id="SM00382">
    <property type="entry name" value="AAA"/>
    <property type="match status" value="1"/>
</dbReference>
<dbReference type="GO" id="GO:0016887">
    <property type="term" value="F:ATP hydrolysis activity"/>
    <property type="evidence" value="ECO:0007669"/>
    <property type="project" value="InterPro"/>
</dbReference>
<dbReference type="InterPro" id="IPR017871">
    <property type="entry name" value="ABC_transporter-like_CS"/>
</dbReference>
<evidence type="ECO:0000256" key="4">
    <source>
        <dbReference type="ARBA" id="ARBA00022741"/>
    </source>
</evidence>
<evidence type="ECO:0000256" key="8">
    <source>
        <dbReference type="ARBA" id="ARBA00023251"/>
    </source>
</evidence>
<reference evidence="10" key="1">
    <citation type="submission" date="2021-04" db="EMBL/GenBank/DDBJ databases">
        <title>Genomic sequence of Actinosynnema pretiosum subsp. pretiosum ATCC 31280 (C-14919).</title>
        <authorList>
            <person name="Bai L."/>
            <person name="Wang X."/>
            <person name="Xiao Y."/>
        </authorList>
    </citation>
    <scope>NUCLEOTIDE SEQUENCE</scope>
    <source>
        <strain evidence="10">ATCC 31280</strain>
    </source>
</reference>
<protein>
    <submittedName>
        <fullName evidence="10">ABC transporter ATP-binding protein</fullName>
    </submittedName>
</protein>
<dbReference type="FunFam" id="3.40.50.300:FF:000589">
    <property type="entry name" value="ABC transporter, ATP-binding subunit"/>
    <property type="match status" value="1"/>
</dbReference>
<evidence type="ECO:0000313" key="10">
    <source>
        <dbReference type="EMBL" id="QUF03525.1"/>
    </source>
</evidence>
<evidence type="ECO:0000256" key="7">
    <source>
        <dbReference type="ARBA" id="ARBA00023136"/>
    </source>
</evidence>
<evidence type="ECO:0000256" key="1">
    <source>
        <dbReference type="ARBA" id="ARBA00004202"/>
    </source>
</evidence>
<keyword evidence="4" id="KW-0547">Nucleotide-binding</keyword>
<dbReference type="InterPro" id="IPR027417">
    <property type="entry name" value="P-loop_NTPase"/>
</dbReference>
<dbReference type="InterPro" id="IPR050763">
    <property type="entry name" value="ABC_transporter_ATP-binding"/>
</dbReference>
<evidence type="ECO:0000313" key="11">
    <source>
        <dbReference type="Proteomes" id="UP000677152"/>
    </source>
</evidence>
<evidence type="ECO:0000256" key="5">
    <source>
        <dbReference type="ARBA" id="ARBA00022840"/>
    </source>
</evidence>
<evidence type="ECO:0000256" key="6">
    <source>
        <dbReference type="ARBA" id="ARBA00022967"/>
    </source>
</evidence>
<gene>
    <name evidence="10" type="ORF">KCV87_29645</name>
</gene>
<dbReference type="PANTHER" id="PTHR42711">
    <property type="entry name" value="ABC TRANSPORTER ATP-BINDING PROTEIN"/>
    <property type="match status" value="1"/>
</dbReference>
<dbReference type="AlphaFoldDB" id="A0AA45R3F7"/>
<sequence length="312" mass="33164">MSPKPHRPAVEVSGLVKRYGAKTAVNGLDLVLEQGSVLALLGPNGAGKTTTVEVCEGFRAADAGQVRVLGLDPWRDGDRLRPRVGVMPQGGGGYPGIRADEMLRLVAACAANPLDPAWLLEVLGLDGVGRTTYKRLSGGQQQRLSLACALVGRPELVFLDEPTAGMDPQARRLVWDLVAALRADGVSVLLTTHLMDEAEALADHVVIVDSGQVVAQGSPNELTAHSADEQQLRFRAKPGLDTSLLIAALPEGMGVRETVRGAYLVEGKVDPQVVSTVTSWCAQQGVLAEELTVAKRSLEDVFLELTGRELRS</sequence>
<dbReference type="CDD" id="cd03230">
    <property type="entry name" value="ABC_DR_subfamily_A"/>
    <property type="match status" value="1"/>
</dbReference>
<keyword evidence="2" id="KW-0813">Transport</keyword>
<dbReference type="Gene3D" id="3.40.50.300">
    <property type="entry name" value="P-loop containing nucleotide triphosphate hydrolases"/>
    <property type="match status" value="1"/>
</dbReference>
<organism evidence="10 11">
    <name type="scientific">Actinosynnema pretiosum subsp. pretiosum</name>
    <dbReference type="NCBI Taxonomy" id="103721"/>
    <lineage>
        <taxon>Bacteria</taxon>
        <taxon>Bacillati</taxon>
        <taxon>Actinomycetota</taxon>
        <taxon>Actinomycetes</taxon>
        <taxon>Pseudonocardiales</taxon>
        <taxon>Pseudonocardiaceae</taxon>
        <taxon>Actinosynnema</taxon>
    </lineage>
</organism>
<dbReference type="Proteomes" id="UP000677152">
    <property type="component" value="Chromosome"/>
</dbReference>
<keyword evidence="6" id="KW-1278">Translocase</keyword>
<dbReference type="GO" id="GO:0005524">
    <property type="term" value="F:ATP binding"/>
    <property type="evidence" value="ECO:0007669"/>
    <property type="project" value="UniProtKB-KW"/>
</dbReference>
<dbReference type="SUPFAM" id="SSF52540">
    <property type="entry name" value="P-loop containing nucleoside triphosphate hydrolases"/>
    <property type="match status" value="1"/>
</dbReference>
<evidence type="ECO:0000256" key="2">
    <source>
        <dbReference type="ARBA" id="ARBA00022448"/>
    </source>
</evidence>
<keyword evidence="3" id="KW-1003">Cell membrane</keyword>
<dbReference type="GO" id="GO:0005886">
    <property type="term" value="C:plasma membrane"/>
    <property type="evidence" value="ECO:0007669"/>
    <property type="project" value="UniProtKB-SubCell"/>
</dbReference>
<keyword evidence="7" id="KW-0472">Membrane</keyword>
<evidence type="ECO:0000256" key="3">
    <source>
        <dbReference type="ARBA" id="ARBA00022475"/>
    </source>
</evidence>
<accession>A0AA45R3F7</accession>
<keyword evidence="5 10" id="KW-0067">ATP-binding</keyword>
<comment type="subcellular location">
    <subcellularLocation>
        <location evidence="1">Cell membrane</location>
        <topology evidence="1">Peripheral membrane protein</topology>
    </subcellularLocation>
</comment>
<proteinExistence type="predicted"/>
<dbReference type="PROSITE" id="PS00211">
    <property type="entry name" value="ABC_TRANSPORTER_1"/>
    <property type="match status" value="1"/>
</dbReference>
<feature type="domain" description="ABC transporter" evidence="9">
    <location>
        <begin position="10"/>
        <end position="235"/>
    </location>
</feature>
<dbReference type="InterPro" id="IPR003439">
    <property type="entry name" value="ABC_transporter-like_ATP-bd"/>
</dbReference>
<evidence type="ECO:0000259" key="9">
    <source>
        <dbReference type="PROSITE" id="PS50893"/>
    </source>
</evidence>
<name>A0AA45R3F7_9PSEU</name>
<dbReference type="Pfam" id="PF00005">
    <property type="entry name" value="ABC_tran"/>
    <property type="match status" value="1"/>
</dbReference>